<keyword evidence="5" id="KW-0998">Cell outer membrane</keyword>
<dbReference type="Proteomes" id="UP000053091">
    <property type="component" value="Unassembled WGS sequence"/>
</dbReference>
<keyword evidence="3 6" id="KW-0732">Signal</keyword>
<evidence type="ECO:0000313" key="10">
    <source>
        <dbReference type="Proteomes" id="UP000053091"/>
    </source>
</evidence>
<dbReference type="InterPro" id="IPR033985">
    <property type="entry name" value="SusD-like_N"/>
</dbReference>
<feature type="domain" description="SusD-like N-terminal" evidence="8">
    <location>
        <begin position="23"/>
        <end position="228"/>
    </location>
</feature>
<gene>
    <name evidence="9" type="ORF">TBC1_11562</name>
</gene>
<evidence type="ECO:0000259" key="7">
    <source>
        <dbReference type="Pfam" id="PF07980"/>
    </source>
</evidence>
<dbReference type="PROSITE" id="PS51257">
    <property type="entry name" value="PROKAR_LIPOPROTEIN"/>
    <property type="match status" value="1"/>
</dbReference>
<dbReference type="EMBL" id="DF968182">
    <property type="protein sequence ID" value="GAP42433.1"/>
    <property type="molecule type" value="Genomic_DNA"/>
</dbReference>
<name>A0A0S7BXU3_9BACT</name>
<comment type="similarity">
    <text evidence="2">Belongs to the SusD family.</text>
</comment>
<dbReference type="PATRIC" id="fig|1678841.3.peg.639"/>
<protein>
    <submittedName>
        <fullName evidence="9">SusD family</fullName>
    </submittedName>
</protein>
<feature type="signal peptide" evidence="6">
    <location>
        <begin position="1"/>
        <end position="21"/>
    </location>
</feature>
<dbReference type="Pfam" id="PF14322">
    <property type="entry name" value="SusD-like_3"/>
    <property type="match status" value="1"/>
</dbReference>
<accession>A0A0S7BXU3</accession>
<evidence type="ECO:0000256" key="1">
    <source>
        <dbReference type="ARBA" id="ARBA00004442"/>
    </source>
</evidence>
<dbReference type="InterPro" id="IPR011990">
    <property type="entry name" value="TPR-like_helical_dom_sf"/>
</dbReference>
<evidence type="ECO:0000256" key="2">
    <source>
        <dbReference type="ARBA" id="ARBA00006275"/>
    </source>
</evidence>
<evidence type="ECO:0000256" key="6">
    <source>
        <dbReference type="SAM" id="SignalP"/>
    </source>
</evidence>
<dbReference type="OrthoDB" id="618454at2"/>
<evidence type="ECO:0000256" key="4">
    <source>
        <dbReference type="ARBA" id="ARBA00023136"/>
    </source>
</evidence>
<keyword evidence="10" id="KW-1185">Reference proteome</keyword>
<dbReference type="InterPro" id="IPR012944">
    <property type="entry name" value="SusD_RagB_dom"/>
</dbReference>
<sequence length="517" mass="58015">MKTIYKTFSTFLLIVLLSACSKDFLDLKPLDQEVSTSFYKTEDQAMQALVSIYDVLGYQETPGVSWAPFIVVSDILSDDAYAGGSDANDGQDENEFNTFNIPTTSKIAHAIWLKNYTGIYRANLLLERIDEVEASDEFKKRLIAESKFLRAYFYFEQAAYFENIPLLTRTLSGPSEYKQPQATPEQVYNQIALDLNEAISDLPATVTPAEAGRITKWAAQALLARVYLFYNGVYGKDLVAGSNTINKAVLVDYLDELIATSGHDLFENYQDNFKLVGEYGKESVFEISYGDTPPWWDWGYVRGGEGNLSAQMQGPRVANSTNWNRGWSFGTVSQKLVDDLKNDPRYQYTVLTQEELDGVLTVGYQHTGYFSKKYSSDAEHWGGSGQFELNRTCNHRVIRFSDVLLMAAELGSANAQQYLDRVRARVGLGSVPATPDNIYKERRLELSLEGIRYFDVLRKGLAYATQELTVTGVRGPNYVGEQQLFDVTFNAATKGFLPIPQTEMDLSGGAFVQNQGY</sequence>
<dbReference type="STRING" id="1678841.TBC1_11562"/>
<proteinExistence type="inferred from homology"/>
<dbReference type="Gene3D" id="1.25.40.390">
    <property type="match status" value="1"/>
</dbReference>
<dbReference type="CDD" id="cd08977">
    <property type="entry name" value="SusD"/>
    <property type="match status" value="1"/>
</dbReference>
<evidence type="ECO:0000313" key="9">
    <source>
        <dbReference type="EMBL" id="GAP42433.1"/>
    </source>
</evidence>
<dbReference type="Pfam" id="PF07980">
    <property type="entry name" value="SusD_RagB"/>
    <property type="match status" value="1"/>
</dbReference>
<feature type="domain" description="RagB/SusD" evidence="7">
    <location>
        <begin position="363"/>
        <end position="517"/>
    </location>
</feature>
<keyword evidence="4" id="KW-0472">Membrane</keyword>
<evidence type="ECO:0000259" key="8">
    <source>
        <dbReference type="Pfam" id="PF14322"/>
    </source>
</evidence>
<dbReference type="AlphaFoldDB" id="A0A0S7BXU3"/>
<dbReference type="SUPFAM" id="SSF48452">
    <property type="entry name" value="TPR-like"/>
    <property type="match status" value="1"/>
</dbReference>
<dbReference type="GO" id="GO:0009279">
    <property type="term" value="C:cell outer membrane"/>
    <property type="evidence" value="ECO:0007669"/>
    <property type="project" value="UniProtKB-SubCell"/>
</dbReference>
<reference evidence="9" key="1">
    <citation type="journal article" date="2015" name="Genome Announc.">
        <title>Draft Genome Sequence of Bacteroidales Strain TBC1, a Novel Isolate from a Methanogenic Wastewater Treatment System.</title>
        <authorList>
            <person name="Tourlousse D.M."/>
            <person name="Matsuura N."/>
            <person name="Sun L."/>
            <person name="Toyonaga M."/>
            <person name="Kuroda K."/>
            <person name="Ohashi A."/>
            <person name="Cruz R."/>
            <person name="Yamaguchi T."/>
            <person name="Sekiguchi Y."/>
        </authorList>
    </citation>
    <scope>NUCLEOTIDE SEQUENCE [LARGE SCALE GENOMIC DNA]</scope>
    <source>
        <strain evidence="9">TBC1</strain>
    </source>
</reference>
<evidence type="ECO:0000256" key="3">
    <source>
        <dbReference type="ARBA" id="ARBA00022729"/>
    </source>
</evidence>
<comment type="subcellular location">
    <subcellularLocation>
        <location evidence="1">Cell outer membrane</location>
    </subcellularLocation>
</comment>
<dbReference type="RefSeq" id="WP_062038167.1">
    <property type="nucleotide sequence ID" value="NZ_DF968182.1"/>
</dbReference>
<organism evidence="9">
    <name type="scientific">Lentimicrobium saccharophilum</name>
    <dbReference type="NCBI Taxonomy" id="1678841"/>
    <lineage>
        <taxon>Bacteria</taxon>
        <taxon>Pseudomonadati</taxon>
        <taxon>Bacteroidota</taxon>
        <taxon>Bacteroidia</taxon>
        <taxon>Bacteroidales</taxon>
        <taxon>Lentimicrobiaceae</taxon>
        <taxon>Lentimicrobium</taxon>
    </lineage>
</organism>
<evidence type="ECO:0000256" key="5">
    <source>
        <dbReference type="ARBA" id="ARBA00023237"/>
    </source>
</evidence>
<feature type="chain" id="PRO_5006633333" evidence="6">
    <location>
        <begin position="22"/>
        <end position="517"/>
    </location>
</feature>